<organism evidence="1 2">
    <name type="scientific">Sphingobacterium oryzagri</name>
    <dbReference type="NCBI Taxonomy" id="3025669"/>
    <lineage>
        <taxon>Bacteria</taxon>
        <taxon>Pseudomonadati</taxon>
        <taxon>Bacteroidota</taxon>
        <taxon>Sphingobacteriia</taxon>
        <taxon>Sphingobacteriales</taxon>
        <taxon>Sphingobacteriaceae</taxon>
        <taxon>Sphingobacterium</taxon>
    </lineage>
</organism>
<keyword evidence="2" id="KW-1185">Reference proteome</keyword>
<gene>
    <name evidence="1" type="ORF">PQ465_07505</name>
</gene>
<evidence type="ECO:0000313" key="1">
    <source>
        <dbReference type="EMBL" id="WDF70215.1"/>
    </source>
</evidence>
<dbReference type="EMBL" id="CP117880">
    <property type="protein sequence ID" value="WDF70215.1"/>
    <property type="molecule type" value="Genomic_DNA"/>
</dbReference>
<accession>A0ABY7WMH5</accession>
<evidence type="ECO:0008006" key="3">
    <source>
        <dbReference type="Google" id="ProtNLM"/>
    </source>
</evidence>
<name>A0ABY7WMH5_9SPHI</name>
<sequence>MFLFLYCPFAGAQDSLTVKLGGAVRFNYLNSSWDQEQRKQGGNIAYDVFRLNVQAAYKNVLLDAEYRLYSASFGGGFLKHAWMGYEFREGEQIQVGLAAVPFALQPMTGNSWFFNIGYYVGLEDNYDMGIRYLRRKRKWDYDLAFFKNAETLDVGGATELSHSRYAYDIVGRNKKINQVNGNVVYKTLDAVKQRIGLSAQFGGLYNIDTDQVGNHYAGALAYQADYSGWNLKASFIHAIHNPKNAPGESNDIVEVAAYGAAYEVATNFNIYTIGLAKDVDFDLGIFKGFTVYHDVGYMQKHRRDFLNSSMHVTGIRTAIGPVMAYIDYARGLNHSWFGGNFVDDFSRGTANAKTESRFNINLGYYF</sequence>
<dbReference type="SUPFAM" id="SSF56935">
    <property type="entry name" value="Porins"/>
    <property type="match status" value="1"/>
</dbReference>
<protein>
    <recommendedName>
        <fullName evidence="3">Phosphate-selective porin O and P</fullName>
    </recommendedName>
</protein>
<dbReference type="RefSeq" id="WP_274268924.1">
    <property type="nucleotide sequence ID" value="NZ_CP117880.1"/>
</dbReference>
<proteinExistence type="predicted"/>
<evidence type="ECO:0000313" key="2">
    <source>
        <dbReference type="Proteomes" id="UP001221558"/>
    </source>
</evidence>
<dbReference type="Proteomes" id="UP001221558">
    <property type="component" value="Chromosome"/>
</dbReference>
<reference evidence="1 2" key="1">
    <citation type="submission" date="2023-02" db="EMBL/GenBank/DDBJ databases">
        <title>Genome sequence of Sphingobacterium sp. KACC 22765.</title>
        <authorList>
            <person name="Kim S."/>
            <person name="Heo J."/>
            <person name="Kwon S.-W."/>
        </authorList>
    </citation>
    <scope>NUCLEOTIDE SEQUENCE [LARGE SCALE GENOMIC DNA]</scope>
    <source>
        <strain evidence="1 2">KACC 22765</strain>
    </source>
</reference>